<evidence type="ECO:0000259" key="2">
    <source>
        <dbReference type="Pfam" id="PF20671"/>
    </source>
</evidence>
<dbReference type="GO" id="GO:0006886">
    <property type="term" value="P:intracellular protein transport"/>
    <property type="evidence" value="ECO:0007669"/>
    <property type="project" value="InterPro"/>
</dbReference>
<dbReference type="InterPro" id="IPR007265">
    <property type="entry name" value="COG_su3"/>
</dbReference>
<sequence>MDVDKPGRESAVFDMLSSVNDDFYHMLRPLILQQHDIDDLCEIISVIREEIFGDTVKREEEAAAAGGAAAAALERCLRRVAEDAEERLILCARRRLEEDVALHEPTDAELDYPATLERAAAATAGGADPFASWYPPLRATLMVLSKIYRSVGRAVFEDLAQQACLVTTHALAGAAVRITAKQSEIDGDLFLIKHLLIMREQLTPFDIQFLTVEKHLDFTATAAAFANFLARPTQLLSPGAFLQFAQDGLPRINETTLDAKQELEATLKAACQRLIARAADRLVEPLASWLRLANAFVAGQASASSNRGGGDAEAPAIAPKLRDQAFALEEAVHAALAAAAAETLELFPDEQLEEARALVALEAEEIAAQRGDPDGARFAEAWEAAAQDLVYVPSQRSVVRFGAAAKAEKVEALKFQFEATQAQAARLAAKAAKVGQRLALKCGGYGKRAALLHQELATAHEAADTAAIEGVCFATLQRLERAALAPRLQELKDDLARQQADAATLQGAYKALQGQKAALAKAVAEAKKQNGVAAA</sequence>
<keyword evidence="1" id="KW-0175">Coiled coil</keyword>
<feature type="domain" description="Conserved oligomeric Golgi complex subunit 3 C-terminal" evidence="2">
    <location>
        <begin position="10"/>
        <end position="219"/>
    </location>
</feature>
<dbReference type="PANTHER" id="PTHR13302:SF8">
    <property type="entry name" value="CONSERVED OLIGOMERIC GOLGI COMPLEX SUBUNIT 3"/>
    <property type="match status" value="1"/>
</dbReference>
<name>A0A7S4D880_HETAK</name>
<dbReference type="InterPro" id="IPR048685">
    <property type="entry name" value="COG3_C"/>
</dbReference>
<evidence type="ECO:0000256" key="1">
    <source>
        <dbReference type="SAM" id="Coils"/>
    </source>
</evidence>
<organism evidence="3">
    <name type="scientific">Heterosigma akashiwo</name>
    <name type="common">Chromophytic alga</name>
    <name type="synonym">Heterosigma carterae</name>
    <dbReference type="NCBI Taxonomy" id="2829"/>
    <lineage>
        <taxon>Eukaryota</taxon>
        <taxon>Sar</taxon>
        <taxon>Stramenopiles</taxon>
        <taxon>Ochrophyta</taxon>
        <taxon>Raphidophyceae</taxon>
        <taxon>Chattonellales</taxon>
        <taxon>Chattonellaceae</taxon>
        <taxon>Heterosigma</taxon>
    </lineage>
</organism>
<feature type="coiled-coil region" evidence="1">
    <location>
        <begin position="488"/>
        <end position="529"/>
    </location>
</feature>
<dbReference type="GO" id="GO:0017119">
    <property type="term" value="C:Golgi transport complex"/>
    <property type="evidence" value="ECO:0007669"/>
    <property type="project" value="TreeGrafter"/>
</dbReference>
<evidence type="ECO:0000313" key="3">
    <source>
        <dbReference type="EMBL" id="CAE0634138.1"/>
    </source>
</evidence>
<dbReference type="GO" id="GO:0005801">
    <property type="term" value="C:cis-Golgi network"/>
    <property type="evidence" value="ECO:0007669"/>
    <property type="project" value="InterPro"/>
</dbReference>
<dbReference type="GO" id="GO:0016020">
    <property type="term" value="C:membrane"/>
    <property type="evidence" value="ECO:0007669"/>
    <property type="project" value="InterPro"/>
</dbReference>
<protein>
    <recommendedName>
        <fullName evidence="2">Conserved oligomeric Golgi complex subunit 3 C-terminal domain-containing protein</fullName>
    </recommendedName>
</protein>
<dbReference type="EMBL" id="HBIU01027906">
    <property type="protein sequence ID" value="CAE0634138.1"/>
    <property type="molecule type" value="Transcribed_RNA"/>
</dbReference>
<gene>
    <name evidence="3" type="ORF">HAKA00212_LOCUS12854</name>
</gene>
<accession>A0A7S4D880</accession>
<reference evidence="3" key="1">
    <citation type="submission" date="2021-01" db="EMBL/GenBank/DDBJ databases">
        <authorList>
            <person name="Corre E."/>
            <person name="Pelletier E."/>
            <person name="Niang G."/>
            <person name="Scheremetjew M."/>
            <person name="Finn R."/>
            <person name="Kale V."/>
            <person name="Holt S."/>
            <person name="Cochrane G."/>
            <person name="Meng A."/>
            <person name="Brown T."/>
            <person name="Cohen L."/>
        </authorList>
    </citation>
    <scope>NUCLEOTIDE SEQUENCE</scope>
    <source>
        <strain evidence="3">CCMP3107</strain>
    </source>
</reference>
<dbReference type="AlphaFoldDB" id="A0A7S4D880"/>
<proteinExistence type="predicted"/>
<dbReference type="PANTHER" id="PTHR13302">
    <property type="entry name" value="CONSERVED OLIGOMERIC GOLGI COMPLEX COMPONENT 3"/>
    <property type="match status" value="1"/>
</dbReference>
<dbReference type="GO" id="GO:0006891">
    <property type="term" value="P:intra-Golgi vesicle-mediated transport"/>
    <property type="evidence" value="ECO:0007669"/>
    <property type="project" value="TreeGrafter"/>
</dbReference>
<dbReference type="Pfam" id="PF20671">
    <property type="entry name" value="COG3_C"/>
    <property type="match status" value="1"/>
</dbReference>
<dbReference type="GO" id="GO:0007030">
    <property type="term" value="P:Golgi organization"/>
    <property type="evidence" value="ECO:0007669"/>
    <property type="project" value="TreeGrafter"/>
</dbReference>